<sequence>MLGAVAAVILLPLAIPWLVTTIGGYAIAKRHAFWITYRWQWAVNTIGVMVVAVVIAYEAAQITEWVGSGAAKALLDTDRWWEPLWAGAWPWLLLNLALGLLLLPVTWSIRRRRIAEMVRRRTIPDVLTQEHIESARKRAADLVSARRLGVQLDPRTGALSAGKGTSIDAPAGAIALVSRATVSSFAEKFADRREISDWTDPAGRFVTLPAAAGAIRVMQLAESGSGKTVLMHHAIVEVLRRGWPVTFIDAKGDPEDADELAELARSLGYTVRIGEPWNLFTGTTSQITTKLLRTIPVSHGDGAFYRREAEQALRAIQSHAPLTGMRDLFSRLNDPTDHVRDQTQLSSLLAPVDKIGTLRNERIRDTLLMALEPLEPYLAAAGWSYGDGGADLTIVPLSPADEAEARVGDLMLLDLRQWMTTRLRGRDKSPGVVFVDEFAQLVTADSDPGDTAGSMFETARSAGLGLWLAVQSVAGISNDETRRERALSSGAALIFGRSKAPESVVSYAGTVMRLESSGAATGDELRSARAQHTYVVPPQDVRQASIGQFWLVQSGGLLSGRALPPRKPATPPRR</sequence>
<dbReference type="AlphaFoldDB" id="A0A4Y9FMH1"/>
<evidence type="ECO:0000313" key="3">
    <source>
        <dbReference type="Proteomes" id="UP000298358"/>
    </source>
</evidence>
<dbReference type="RefSeq" id="WP_135115569.1">
    <property type="nucleotide sequence ID" value="NZ_JADGLL010000062.1"/>
</dbReference>
<reference evidence="2 3" key="1">
    <citation type="submission" date="2019-03" db="EMBL/GenBank/DDBJ databases">
        <title>Diversity of the mouse oral microbiome.</title>
        <authorList>
            <person name="Joseph S."/>
            <person name="Aduse-Opoku J."/>
            <person name="Curtis M."/>
            <person name="Wade W."/>
            <person name="Hashim A."/>
        </authorList>
    </citation>
    <scope>NUCLEOTIDE SEQUENCE [LARGE SCALE GENOMIC DNA]</scope>
    <source>
        <strain evidence="2 3">P1012</strain>
    </source>
</reference>
<evidence type="ECO:0008006" key="4">
    <source>
        <dbReference type="Google" id="ProtNLM"/>
    </source>
</evidence>
<keyword evidence="1" id="KW-1133">Transmembrane helix</keyword>
<proteinExistence type="predicted"/>
<dbReference type="EMBL" id="SPQB01000062">
    <property type="protein sequence ID" value="TFU30361.1"/>
    <property type="molecule type" value="Genomic_DNA"/>
</dbReference>
<dbReference type="OrthoDB" id="4496909at2"/>
<dbReference type="SUPFAM" id="SSF52540">
    <property type="entry name" value="P-loop containing nucleoside triphosphate hydrolases"/>
    <property type="match status" value="1"/>
</dbReference>
<name>A0A4Y9FMH1_9MICO</name>
<keyword evidence="1" id="KW-0812">Transmembrane</keyword>
<feature type="transmembrane region" description="Helical" evidence="1">
    <location>
        <begin position="88"/>
        <end position="109"/>
    </location>
</feature>
<feature type="transmembrane region" description="Helical" evidence="1">
    <location>
        <begin position="6"/>
        <end position="27"/>
    </location>
</feature>
<feature type="transmembrane region" description="Helical" evidence="1">
    <location>
        <begin position="39"/>
        <end position="57"/>
    </location>
</feature>
<dbReference type="InterPro" id="IPR027417">
    <property type="entry name" value="P-loop_NTPase"/>
</dbReference>
<evidence type="ECO:0000256" key="1">
    <source>
        <dbReference type="SAM" id="Phobius"/>
    </source>
</evidence>
<accession>A0A4Y9FMH1</accession>
<dbReference type="Proteomes" id="UP000298358">
    <property type="component" value="Unassembled WGS sequence"/>
</dbReference>
<dbReference type="Gene3D" id="3.40.50.300">
    <property type="entry name" value="P-loop containing nucleotide triphosphate hydrolases"/>
    <property type="match status" value="2"/>
</dbReference>
<keyword evidence="1" id="KW-0472">Membrane</keyword>
<keyword evidence="3" id="KW-1185">Reference proteome</keyword>
<protein>
    <recommendedName>
        <fullName evidence="4">TraD/TraG TraM recognition site domain-containing protein</fullName>
    </recommendedName>
</protein>
<organism evidence="2 3">
    <name type="scientific">Microbacterium paludicola</name>
    <dbReference type="NCBI Taxonomy" id="300019"/>
    <lineage>
        <taxon>Bacteria</taxon>
        <taxon>Bacillati</taxon>
        <taxon>Actinomycetota</taxon>
        <taxon>Actinomycetes</taxon>
        <taxon>Micrococcales</taxon>
        <taxon>Microbacteriaceae</taxon>
        <taxon>Microbacterium</taxon>
    </lineage>
</organism>
<evidence type="ECO:0000313" key="2">
    <source>
        <dbReference type="EMBL" id="TFU30361.1"/>
    </source>
</evidence>
<gene>
    <name evidence="2" type="ORF">E4U02_14755</name>
</gene>
<comment type="caution">
    <text evidence="2">The sequence shown here is derived from an EMBL/GenBank/DDBJ whole genome shotgun (WGS) entry which is preliminary data.</text>
</comment>